<protein>
    <submittedName>
        <fullName evidence="1">Uncharacterized protein</fullName>
    </submittedName>
</protein>
<comment type="caution">
    <text evidence="1">The sequence shown here is derived from an EMBL/GenBank/DDBJ whole genome shotgun (WGS) entry which is preliminary data.</text>
</comment>
<dbReference type="EMBL" id="MUJZ01011266">
    <property type="protein sequence ID" value="OTF81891.1"/>
    <property type="molecule type" value="Genomic_DNA"/>
</dbReference>
<evidence type="ECO:0000313" key="2">
    <source>
        <dbReference type="Proteomes" id="UP000194236"/>
    </source>
</evidence>
<dbReference type="AlphaFoldDB" id="A0A1Y3BLL6"/>
<name>A0A1Y3BLL6_EURMA</name>
<dbReference type="Proteomes" id="UP000194236">
    <property type="component" value="Unassembled WGS sequence"/>
</dbReference>
<gene>
    <name evidence="1" type="ORF">BLA29_006928</name>
</gene>
<proteinExistence type="predicted"/>
<evidence type="ECO:0000313" key="1">
    <source>
        <dbReference type="EMBL" id="OTF81891.1"/>
    </source>
</evidence>
<feature type="non-terminal residue" evidence="1">
    <location>
        <position position="373"/>
    </location>
</feature>
<keyword evidence="2" id="KW-1185">Reference proteome</keyword>
<accession>A0A1Y3BLL6</accession>
<dbReference type="OrthoDB" id="10011303at2759"/>
<sequence length="373" mass="42600">MDENDNNLEFEFIAKQNGTNLIILNYHTPDNFDQSIPIEIELTNIDRNQTFKSENILSACPYLFVCRQAIITDEGRILSFDAVTDDPFRLRIQLSSKYNYGDRNRRQLEVLPTNTSKQFESLNVNTITIIPFDNRWSYDYIEPGFVCNYKNNECTTSNFPLISEGIKIEAEAEMFGPEKPAQIVEHPKYNQVNPGTDTRPLLVHLNDSLQLIDIRGTVPKPGPYYFMLNYYQPKNPKFNIDALIQNGHLYSGVATLEHCPNNVGCRVALKQKDSEWNSTAFTIQKNFQITLKIPTNENSPNVSDAYLDYIMVIPAENFDEQSLMSGPSDGHKNIMVECIKNNYFIDTKNTTEFCRSLVFSTTVDFNGGALPCD</sequence>
<reference evidence="1 2" key="1">
    <citation type="submission" date="2017-03" db="EMBL/GenBank/DDBJ databases">
        <title>Genome Survey of Euroglyphus maynei.</title>
        <authorList>
            <person name="Arlian L.G."/>
            <person name="Morgan M.S."/>
            <person name="Rider S.D."/>
        </authorList>
    </citation>
    <scope>NUCLEOTIDE SEQUENCE [LARGE SCALE GENOMIC DNA]</scope>
    <source>
        <strain evidence="1">Arlian Lab</strain>
        <tissue evidence="1">Whole body</tissue>
    </source>
</reference>
<organism evidence="1 2">
    <name type="scientific">Euroglyphus maynei</name>
    <name type="common">Mayne's house dust mite</name>
    <dbReference type="NCBI Taxonomy" id="6958"/>
    <lineage>
        <taxon>Eukaryota</taxon>
        <taxon>Metazoa</taxon>
        <taxon>Ecdysozoa</taxon>
        <taxon>Arthropoda</taxon>
        <taxon>Chelicerata</taxon>
        <taxon>Arachnida</taxon>
        <taxon>Acari</taxon>
        <taxon>Acariformes</taxon>
        <taxon>Sarcoptiformes</taxon>
        <taxon>Astigmata</taxon>
        <taxon>Psoroptidia</taxon>
        <taxon>Analgoidea</taxon>
        <taxon>Pyroglyphidae</taxon>
        <taxon>Pyroglyphinae</taxon>
        <taxon>Euroglyphus</taxon>
    </lineage>
</organism>